<dbReference type="InterPro" id="IPR016024">
    <property type="entry name" value="ARM-type_fold"/>
</dbReference>
<dbReference type="STRING" id="870435.A0A0C3P362"/>
<accession>A0A0C3P362</accession>
<dbReference type="PANTHER" id="PTHR12048:SF0">
    <property type="entry name" value="CCAAT_ENHANCER-BINDING PROTEIN ZETA"/>
    <property type="match status" value="1"/>
</dbReference>
<dbReference type="Proteomes" id="UP000054217">
    <property type="component" value="Unassembled WGS sequence"/>
</dbReference>
<feature type="compositionally biased region" description="Acidic residues" evidence="2">
    <location>
        <begin position="807"/>
        <end position="893"/>
    </location>
</feature>
<dbReference type="EMBL" id="KN831984">
    <property type="protein sequence ID" value="KIO01911.1"/>
    <property type="molecule type" value="Genomic_DNA"/>
</dbReference>
<name>A0A0C3P362_PISTI</name>
<evidence type="ECO:0000256" key="1">
    <source>
        <dbReference type="ARBA" id="ARBA00007797"/>
    </source>
</evidence>
<dbReference type="SUPFAM" id="SSF48371">
    <property type="entry name" value="ARM repeat"/>
    <property type="match status" value="1"/>
</dbReference>
<feature type="compositionally biased region" description="Acidic residues" evidence="2">
    <location>
        <begin position="779"/>
        <end position="790"/>
    </location>
</feature>
<feature type="region of interest" description="Disordered" evidence="2">
    <location>
        <begin position="303"/>
        <end position="348"/>
    </location>
</feature>
<gene>
    <name evidence="4" type="ORF">M404DRAFT_1002652</name>
</gene>
<dbReference type="Pfam" id="PF03914">
    <property type="entry name" value="CBF"/>
    <property type="match status" value="1"/>
</dbReference>
<evidence type="ECO:0000313" key="4">
    <source>
        <dbReference type="EMBL" id="KIO01911.1"/>
    </source>
</evidence>
<feature type="region of interest" description="Disordered" evidence="2">
    <location>
        <begin position="392"/>
        <end position="423"/>
    </location>
</feature>
<dbReference type="AlphaFoldDB" id="A0A0C3P362"/>
<evidence type="ECO:0000313" key="5">
    <source>
        <dbReference type="Proteomes" id="UP000054217"/>
    </source>
</evidence>
<reference evidence="5" key="2">
    <citation type="submission" date="2015-01" db="EMBL/GenBank/DDBJ databases">
        <title>Evolutionary Origins and Diversification of the Mycorrhizal Mutualists.</title>
        <authorList>
            <consortium name="DOE Joint Genome Institute"/>
            <consortium name="Mycorrhizal Genomics Consortium"/>
            <person name="Kohler A."/>
            <person name="Kuo A."/>
            <person name="Nagy L.G."/>
            <person name="Floudas D."/>
            <person name="Copeland A."/>
            <person name="Barry K.W."/>
            <person name="Cichocki N."/>
            <person name="Veneault-Fourrey C."/>
            <person name="LaButti K."/>
            <person name="Lindquist E.A."/>
            <person name="Lipzen A."/>
            <person name="Lundell T."/>
            <person name="Morin E."/>
            <person name="Murat C."/>
            <person name="Riley R."/>
            <person name="Ohm R."/>
            <person name="Sun H."/>
            <person name="Tunlid A."/>
            <person name="Henrissat B."/>
            <person name="Grigoriev I.V."/>
            <person name="Hibbett D.S."/>
            <person name="Martin F."/>
        </authorList>
    </citation>
    <scope>NUCLEOTIDE SEQUENCE [LARGE SCALE GENOMIC DNA]</scope>
    <source>
        <strain evidence="5">Marx 270</strain>
    </source>
</reference>
<keyword evidence="5" id="KW-1185">Reference proteome</keyword>
<feature type="compositionally biased region" description="Basic and acidic residues" evidence="2">
    <location>
        <begin position="321"/>
        <end position="330"/>
    </location>
</feature>
<feature type="compositionally biased region" description="Basic and acidic residues" evidence="2">
    <location>
        <begin position="1"/>
        <end position="10"/>
    </location>
</feature>
<reference evidence="4 5" key="1">
    <citation type="submission" date="2014-04" db="EMBL/GenBank/DDBJ databases">
        <authorList>
            <consortium name="DOE Joint Genome Institute"/>
            <person name="Kuo A."/>
            <person name="Kohler A."/>
            <person name="Costa M.D."/>
            <person name="Nagy L.G."/>
            <person name="Floudas D."/>
            <person name="Copeland A."/>
            <person name="Barry K.W."/>
            <person name="Cichocki N."/>
            <person name="Veneault-Fourrey C."/>
            <person name="LaButti K."/>
            <person name="Lindquist E.A."/>
            <person name="Lipzen A."/>
            <person name="Lundell T."/>
            <person name="Morin E."/>
            <person name="Murat C."/>
            <person name="Sun H."/>
            <person name="Tunlid A."/>
            <person name="Henrissat B."/>
            <person name="Grigoriev I.V."/>
            <person name="Hibbett D.S."/>
            <person name="Martin F."/>
            <person name="Nordberg H.P."/>
            <person name="Cantor M.N."/>
            <person name="Hua S.X."/>
        </authorList>
    </citation>
    <scope>NUCLEOTIDE SEQUENCE [LARGE SCALE GENOMIC DNA]</scope>
    <source>
        <strain evidence="4 5">Marx 270</strain>
    </source>
</reference>
<feature type="region of interest" description="Disordered" evidence="2">
    <location>
        <begin position="741"/>
        <end position="914"/>
    </location>
</feature>
<dbReference type="InParanoid" id="A0A0C3P362"/>
<dbReference type="PANTHER" id="PTHR12048">
    <property type="entry name" value="CCAAT-BINDING FACTOR-RELATED"/>
    <property type="match status" value="1"/>
</dbReference>
<proteinExistence type="inferred from homology"/>
<feature type="compositionally biased region" description="Basic and acidic residues" evidence="2">
    <location>
        <begin position="338"/>
        <end position="348"/>
    </location>
</feature>
<dbReference type="FunCoup" id="A0A0C3P362">
    <property type="interactions" value="691"/>
</dbReference>
<organism evidence="4 5">
    <name type="scientific">Pisolithus tinctorius Marx 270</name>
    <dbReference type="NCBI Taxonomy" id="870435"/>
    <lineage>
        <taxon>Eukaryota</taxon>
        <taxon>Fungi</taxon>
        <taxon>Dikarya</taxon>
        <taxon>Basidiomycota</taxon>
        <taxon>Agaricomycotina</taxon>
        <taxon>Agaricomycetes</taxon>
        <taxon>Agaricomycetidae</taxon>
        <taxon>Boletales</taxon>
        <taxon>Sclerodermatineae</taxon>
        <taxon>Pisolithaceae</taxon>
        <taxon>Pisolithus</taxon>
    </lineage>
</organism>
<evidence type="ECO:0000256" key="2">
    <source>
        <dbReference type="SAM" id="MobiDB-lite"/>
    </source>
</evidence>
<feature type="region of interest" description="Disordered" evidence="2">
    <location>
        <begin position="1"/>
        <end position="72"/>
    </location>
</feature>
<dbReference type="GO" id="GO:0005634">
    <property type="term" value="C:nucleus"/>
    <property type="evidence" value="ECO:0007669"/>
    <property type="project" value="TreeGrafter"/>
</dbReference>
<feature type="region of interest" description="Disordered" evidence="2">
    <location>
        <begin position="927"/>
        <end position="978"/>
    </location>
</feature>
<feature type="compositionally biased region" description="Acidic residues" evidence="2">
    <location>
        <begin position="931"/>
        <end position="943"/>
    </location>
</feature>
<feature type="domain" description="CCAAT-binding factor" evidence="3">
    <location>
        <begin position="480"/>
        <end position="643"/>
    </location>
</feature>
<protein>
    <recommendedName>
        <fullName evidence="3">CCAAT-binding factor domain-containing protein</fullName>
    </recommendedName>
</protein>
<feature type="compositionally biased region" description="Acidic residues" evidence="2">
    <location>
        <begin position="749"/>
        <end position="768"/>
    </location>
</feature>
<feature type="region of interest" description="Disordered" evidence="2">
    <location>
        <begin position="677"/>
        <end position="700"/>
    </location>
</feature>
<comment type="similarity">
    <text evidence="1">Belongs to the CBF/MAK21 family.</text>
</comment>
<feature type="compositionally biased region" description="Basic and acidic residues" evidence="2">
    <location>
        <begin position="33"/>
        <end position="45"/>
    </location>
</feature>
<dbReference type="InterPro" id="IPR040155">
    <property type="entry name" value="CEBPZ/Mak21-like"/>
</dbReference>
<dbReference type="HOGENOM" id="CLU_003417_0_0_1"/>
<evidence type="ECO:0000259" key="3">
    <source>
        <dbReference type="Pfam" id="PF03914"/>
    </source>
</evidence>
<sequence>MARLKSEKGQKQKQKASQKSQEEVASKSKKPQAKKDVSESSKSKADSLQFDASPRWYDNVPPLQPTTSNAATLTPEKLSSLLDRATSLHTNVVNAFQSTSTVTSSSSDYSFLQNILQTGTLSDRLSALTLLVQSSPLHNTKALEALKNLAERGKGKGGRGESLKALRCVVDWWVGSGAPDRKLKYFRDQPLAHPDVNDRHLVIWYFEDWLKKYFFSVLQILEMLSADPLSYVRMQALSLIFTLLKEKPEQEQNLLRLLVNKLGDSDKTICSRSSYYILQLLQVHPSMKTVVIREMTSLVLRPGTSTAATAPPPTQNTYIRFNKDGSDPRPKPQPKSKSKADSAAKHPVNEHARYYASITLNQIIFRQNEKDVAMQVIDVYFRLFEDILGEGRSAEEEDDDARSEASQPRNKSKQKRKGKEVVGEGGFTEVEDSRSKLLSAILTGVNRALPFAKLGATDSSLGKHIDTLFLITHRSTFNISVQALVLIQQISSTLVDQSKASPSNSESKSIADRYYRTLYASLYDGRLASSSKQTMYLNLLFKSLKADGNMERIKSFVRRFVQVLVSGGAGGNEFIVGGLYLLGEIFSTLPGLRNLLYGTQSAHEGDNYDPRKRDPQYAHPSASPLFELLPLTHHYHPTISLHARQLLASQPITSTADLNLNTLSHFLDRFVYKNPKKPRPKGASAMQPGASAADGVGVKKTKGEVVGDDVLPNEEKFWKKREEDVRVDEVFFHRFFSQKHRRSNVNEKEGEEEGDESDESEAESDEELSQGGSVPGGDSDAEEEGEESELDEKAVWKAMKATMPAMDGDDELPSELDDDDDDLQSQQDDEEGEDHASEEDNEEDEDGSSEEDEEEDEDHVSEEDDEEDDDISFEQDDEDAEEVPLEPDNEENEVYGMADADMPDDAFSLAEASDDDDLLAINDIPGLIEYDGSDAPEEDLERDGDERAGFGGSRDKRKRKGKGEDKERKRKKRKTLPTFASYEDYAKMIEDGPEDNI</sequence>
<dbReference type="OrthoDB" id="28947at2759"/>
<dbReference type="InterPro" id="IPR005612">
    <property type="entry name" value="CCAAT-binding_factor"/>
</dbReference>